<feature type="compositionally biased region" description="Basic and acidic residues" evidence="1">
    <location>
        <begin position="10"/>
        <end position="24"/>
    </location>
</feature>
<name>A0A0A9B7W4_ARUDO</name>
<evidence type="ECO:0000313" key="2">
    <source>
        <dbReference type="EMBL" id="JAD57305.1"/>
    </source>
</evidence>
<organism evidence="2">
    <name type="scientific">Arundo donax</name>
    <name type="common">Giant reed</name>
    <name type="synonym">Donax arundinaceus</name>
    <dbReference type="NCBI Taxonomy" id="35708"/>
    <lineage>
        <taxon>Eukaryota</taxon>
        <taxon>Viridiplantae</taxon>
        <taxon>Streptophyta</taxon>
        <taxon>Embryophyta</taxon>
        <taxon>Tracheophyta</taxon>
        <taxon>Spermatophyta</taxon>
        <taxon>Magnoliopsida</taxon>
        <taxon>Liliopsida</taxon>
        <taxon>Poales</taxon>
        <taxon>Poaceae</taxon>
        <taxon>PACMAD clade</taxon>
        <taxon>Arundinoideae</taxon>
        <taxon>Arundineae</taxon>
        <taxon>Arundo</taxon>
    </lineage>
</organism>
<accession>A0A0A9B7W4</accession>
<feature type="region of interest" description="Disordered" evidence="1">
    <location>
        <begin position="1"/>
        <end position="24"/>
    </location>
</feature>
<dbReference type="AlphaFoldDB" id="A0A0A9B7W4"/>
<protein>
    <submittedName>
        <fullName evidence="2">Uncharacterized protein</fullName>
    </submittedName>
</protein>
<reference evidence="2" key="2">
    <citation type="journal article" date="2015" name="Data Brief">
        <title>Shoot transcriptome of the giant reed, Arundo donax.</title>
        <authorList>
            <person name="Barrero R.A."/>
            <person name="Guerrero F.D."/>
            <person name="Moolhuijzen P."/>
            <person name="Goolsby J.A."/>
            <person name="Tidwell J."/>
            <person name="Bellgard S.E."/>
            <person name="Bellgard M.I."/>
        </authorList>
    </citation>
    <scope>NUCLEOTIDE SEQUENCE</scope>
    <source>
        <tissue evidence="2">Shoot tissue taken approximately 20 cm above the soil surface</tissue>
    </source>
</reference>
<proteinExistence type="predicted"/>
<evidence type="ECO:0000256" key="1">
    <source>
        <dbReference type="SAM" id="MobiDB-lite"/>
    </source>
</evidence>
<sequence length="24" mass="2911">MQRLQEIESQDVKNSRTEFTKITE</sequence>
<dbReference type="EMBL" id="GBRH01240590">
    <property type="protein sequence ID" value="JAD57305.1"/>
    <property type="molecule type" value="Transcribed_RNA"/>
</dbReference>
<reference evidence="2" key="1">
    <citation type="submission" date="2014-09" db="EMBL/GenBank/DDBJ databases">
        <authorList>
            <person name="Magalhaes I.L.F."/>
            <person name="Oliveira U."/>
            <person name="Santos F.R."/>
            <person name="Vidigal T.H.D.A."/>
            <person name="Brescovit A.D."/>
            <person name="Santos A.J."/>
        </authorList>
    </citation>
    <scope>NUCLEOTIDE SEQUENCE</scope>
    <source>
        <tissue evidence="2">Shoot tissue taken approximately 20 cm above the soil surface</tissue>
    </source>
</reference>